<keyword evidence="3 6" id="KW-0812">Transmembrane</keyword>
<evidence type="ECO:0000256" key="5">
    <source>
        <dbReference type="ARBA" id="ARBA00023136"/>
    </source>
</evidence>
<evidence type="ECO:0000313" key="7">
    <source>
        <dbReference type="EMBL" id="TLQ01081.1"/>
    </source>
</evidence>
<comment type="subcellular location">
    <subcellularLocation>
        <location evidence="1">Cell membrane</location>
        <topology evidence="1">Multi-pass membrane protein</topology>
    </subcellularLocation>
</comment>
<dbReference type="GO" id="GO:0015658">
    <property type="term" value="F:branched-chain amino acid transmembrane transporter activity"/>
    <property type="evidence" value="ECO:0007669"/>
    <property type="project" value="InterPro"/>
</dbReference>
<keyword evidence="8" id="KW-1185">Reference proteome</keyword>
<dbReference type="CDD" id="cd06581">
    <property type="entry name" value="TM_PBP1_LivM_like"/>
    <property type="match status" value="1"/>
</dbReference>
<keyword evidence="5 6" id="KW-0472">Membrane</keyword>
<feature type="transmembrane region" description="Helical" evidence="6">
    <location>
        <begin position="5"/>
        <end position="22"/>
    </location>
</feature>
<evidence type="ECO:0000256" key="2">
    <source>
        <dbReference type="ARBA" id="ARBA00022475"/>
    </source>
</evidence>
<feature type="transmembrane region" description="Helical" evidence="6">
    <location>
        <begin position="248"/>
        <end position="279"/>
    </location>
</feature>
<dbReference type="Proteomes" id="UP000310458">
    <property type="component" value="Unassembled WGS sequence"/>
</dbReference>
<evidence type="ECO:0000256" key="6">
    <source>
        <dbReference type="SAM" id="Phobius"/>
    </source>
</evidence>
<evidence type="ECO:0000256" key="4">
    <source>
        <dbReference type="ARBA" id="ARBA00022989"/>
    </source>
</evidence>
<dbReference type="Pfam" id="PF02653">
    <property type="entry name" value="BPD_transp_2"/>
    <property type="match status" value="1"/>
</dbReference>
<dbReference type="PANTHER" id="PTHR30482">
    <property type="entry name" value="HIGH-AFFINITY BRANCHED-CHAIN AMINO ACID TRANSPORT SYSTEM PERMEASE"/>
    <property type="match status" value="1"/>
</dbReference>
<feature type="transmembrane region" description="Helical" evidence="6">
    <location>
        <begin position="163"/>
        <end position="182"/>
    </location>
</feature>
<name>A0A5R9BMA7_9MICC</name>
<feature type="transmembrane region" description="Helical" evidence="6">
    <location>
        <begin position="113"/>
        <end position="131"/>
    </location>
</feature>
<proteinExistence type="predicted"/>
<accession>A0A5R9BMA7</accession>
<feature type="transmembrane region" description="Helical" evidence="6">
    <location>
        <begin position="28"/>
        <end position="48"/>
    </location>
</feature>
<evidence type="ECO:0000256" key="1">
    <source>
        <dbReference type="ARBA" id="ARBA00004651"/>
    </source>
</evidence>
<dbReference type="PANTHER" id="PTHR30482:SF10">
    <property type="entry name" value="HIGH-AFFINITY BRANCHED-CHAIN AMINO ACID TRANSPORT PROTEIN BRAE"/>
    <property type="match status" value="1"/>
</dbReference>
<dbReference type="InterPro" id="IPR001851">
    <property type="entry name" value="ABC_transp_permease"/>
</dbReference>
<sequence length="348" mass="35549">MKNIFLRAALITVLLLALTFLFDSFRNYQLAVIAATFCTVAGLSLLIGLTGQLSLGHAVLMASGGYGYALSAGPAADAGVDGSALVLIGILGAIMLSGAVGTLLGLASARLRGPYLAGLTLALVIALPAFASQLRILGGEQGLSAPYVAVPELLQSFIAPEQWHAWIAVLIAALTVTPLAVMRAGRAGLRMRAVHGDETAARLSGVVPGRVKVGAFIASSLAAGMGGAALCIITQSVTPGGYDLAFSLLLLVAAVVGGLGSISGAAVGSALIVLLPWLIDTAISAADISSALQHRLSGNLTLLIFGILVIVVTIMWPGGLAGAVQSRFVRRRRRRTRTADKPEHATTS</sequence>
<dbReference type="EMBL" id="VAVZ01000002">
    <property type="protein sequence ID" value="TLQ01081.1"/>
    <property type="molecule type" value="Genomic_DNA"/>
</dbReference>
<evidence type="ECO:0000313" key="8">
    <source>
        <dbReference type="Proteomes" id="UP000310458"/>
    </source>
</evidence>
<gene>
    <name evidence="7" type="ORF">FEF26_01180</name>
</gene>
<reference evidence="7 8" key="1">
    <citation type="submission" date="2019-05" db="EMBL/GenBank/DDBJ databases">
        <title>Nesterenkonia sp. GY074 isolated from the Southern Atlantic Ocean.</title>
        <authorList>
            <person name="Zhang G."/>
        </authorList>
    </citation>
    <scope>NUCLEOTIDE SEQUENCE [LARGE SCALE GENOMIC DNA]</scope>
    <source>
        <strain evidence="7 8">GY074</strain>
    </source>
</reference>
<comment type="caution">
    <text evidence="7">The sequence shown here is derived from an EMBL/GenBank/DDBJ whole genome shotgun (WGS) entry which is preliminary data.</text>
</comment>
<dbReference type="AlphaFoldDB" id="A0A5R9BMA7"/>
<feature type="transmembrane region" description="Helical" evidence="6">
    <location>
        <begin position="299"/>
        <end position="324"/>
    </location>
</feature>
<evidence type="ECO:0000256" key="3">
    <source>
        <dbReference type="ARBA" id="ARBA00022692"/>
    </source>
</evidence>
<protein>
    <submittedName>
        <fullName evidence="7">Branched-chain amino acid ABC transporter permease</fullName>
    </submittedName>
</protein>
<feature type="transmembrane region" description="Helical" evidence="6">
    <location>
        <begin position="55"/>
        <end position="76"/>
    </location>
</feature>
<dbReference type="GO" id="GO:0005886">
    <property type="term" value="C:plasma membrane"/>
    <property type="evidence" value="ECO:0007669"/>
    <property type="project" value="UniProtKB-SubCell"/>
</dbReference>
<keyword evidence="4 6" id="KW-1133">Transmembrane helix</keyword>
<dbReference type="OrthoDB" id="9814461at2"/>
<keyword evidence="2" id="KW-1003">Cell membrane</keyword>
<feature type="transmembrane region" description="Helical" evidence="6">
    <location>
        <begin position="82"/>
        <end position="106"/>
    </location>
</feature>
<dbReference type="InterPro" id="IPR043428">
    <property type="entry name" value="LivM-like"/>
</dbReference>
<organism evidence="7 8">
    <name type="scientific">Nesterenkonia salmonea</name>
    <dbReference type="NCBI Taxonomy" id="1804987"/>
    <lineage>
        <taxon>Bacteria</taxon>
        <taxon>Bacillati</taxon>
        <taxon>Actinomycetota</taxon>
        <taxon>Actinomycetes</taxon>
        <taxon>Micrococcales</taxon>
        <taxon>Micrococcaceae</taxon>
        <taxon>Nesterenkonia</taxon>
    </lineage>
</organism>
<dbReference type="RefSeq" id="WP_138251706.1">
    <property type="nucleotide sequence ID" value="NZ_VAVZ01000002.1"/>
</dbReference>